<evidence type="ECO:0000313" key="2">
    <source>
        <dbReference type="EMBL" id="ODS02559.1"/>
    </source>
</evidence>
<protein>
    <submittedName>
        <fullName evidence="2">Uncharacterized protein</fullName>
    </submittedName>
</protein>
<dbReference type="RefSeq" id="WP_069624257.1">
    <property type="nucleotide sequence ID" value="NZ_LPWD01000279.1"/>
</dbReference>
<organism evidence="2 3">
    <name type="scientific">Methyloceanibacter marginalis</name>
    <dbReference type="NCBI Taxonomy" id="1774971"/>
    <lineage>
        <taxon>Bacteria</taxon>
        <taxon>Pseudomonadati</taxon>
        <taxon>Pseudomonadota</taxon>
        <taxon>Alphaproteobacteria</taxon>
        <taxon>Hyphomicrobiales</taxon>
        <taxon>Hyphomicrobiaceae</taxon>
        <taxon>Methyloceanibacter</taxon>
    </lineage>
</organism>
<accession>A0A1E3W9S5</accession>
<reference evidence="2 3" key="1">
    <citation type="journal article" date="2016" name="Environ. Microbiol.">
        <title>New Methyloceanibacter diversity from North Sea sediments includes methanotroph containing solely the soluble methane monooxygenase.</title>
        <authorList>
            <person name="Vekeman B."/>
            <person name="Kerckhof F.M."/>
            <person name="Cremers G."/>
            <person name="de Vos P."/>
            <person name="Vandamme P."/>
            <person name="Boon N."/>
            <person name="Op den Camp H.J."/>
            <person name="Heylen K."/>
        </authorList>
    </citation>
    <scope>NUCLEOTIDE SEQUENCE [LARGE SCALE GENOMIC DNA]</scope>
    <source>
        <strain evidence="2 3">R-67177</strain>
    </source>
</reference>
<name>A0A1E3W9S5_9HYPH</name>
<dbReference type="Proteomes" id="UP000095042">
    <property type="component" value="Unassembled WGS sequence"/>
</dbReference>
<keyword evidence="1" id="KW-0732">Signal</keyword>
<feature type="chain" id="PRO_5009139277" evidence="1">
    <location>
        <begin position="21"/>
        <end position="133"/>
    </location>
</feature>
<dbReference type="AlphaFoldDB" id="A0A1E3W9S5"/>
<evidence type="ECO:0000313" key="3">
    <source>
        <dbReference type="Proteomes" id="UP000095042"/>
    </source>
</evidence>
<sequence>MKLSVRLWLARFLVAVTAMGGGLNGYMAHAAHGDHVAVAHVLGTESGKHHHHPNAQTSSTYVLFCHVDTSCHEDPGNATDHVHVSCYGPVAVTPGDVPLAFVAASAAIGVDRDSLSPLGPVLYPPFKPPRAAV</sequence>
<dbReference type="EMBL" id="LPWD01000279">
    <property type="protein sequence ID" value="ODS02559.1"/>
    <property type="molecule type" value="Genomic_DNA"/>
</dbReference>
<keyword evidence="3" id="KW-1185">Reference proteome</keyword>
<evidence type="ECO:0000256" key="1">
    <source>
        <dbReference type="SAM" id="SignalP"/>
    </source>
</evidence>
<proteinExistence type="predicted"/>
<gene>
    <name evidence="2" type="ORF">AUC71_01650</name>
</gene>
<comment type="caution">
    <text evidence="2">The sequence shown here is derived from an EMBL/GenBank/DDBJ whole genome shotgun (WGS) entry which is preliminary data.</text>
</comment>
<feature type="signal peptide" evidence="1">
    <location>
        <begin position="1"/>
        <end position="20"/>
    </location>
</feature>